<dbReference type="InterPro" id="IPR055344">
    <property type="entry name" value="SecD_SecF_C_bact"/>
</dbReference>
<dbReference type="FunFam" id="3.30.1360.200:FF:000002">
    <property type="entry name" value="Preprotein translocase subunit SecD"/>
    <property type="match status" value="1"/>
</dbReference>
<dbReference type="Gene3D" id="3.30.70.3400">
    <property type="match status" value="1"/>
</dbReference>
<dbReference type="Pfam" id="PF22599">
    <property type="entry name" value="SecDF_P1_head"/>
    <property type="match status" value="1"/>
</dbReference>
<dbReference type="InterPro" id="IPR022646">
    <property type="entry name" value="SecD/SecF_CS"/>
</dbReference>
<dbReference type="Gene3D" id="1.20.1640.10">
    <property type="entry name" value="Multidrug efflux transporter AcrB transmembrane domain"/>
    <property type="match status" value="1"/>
</dbReference>
<evidence type="ECO:0000256" key="2">
    <source>
        <dbReference type="ARBA" id="ARBA00022448"/>
    </source>
</evidence>
<dbReference type="PANTHER" id="PTHR30081">
    <property type="entry name" value="PROTEIN-EXPORT MEMBRANE PROTEIN SEC"/>
    <property type="match status" value="1"/>
</dbReference>
<gene>
    <name evidence="10" type="primary">secD</name>
    <name evidence="14" type="ORF">SAMN04488503_0042</name>
</gene>
<dbReference type="Pfam" id="PF21760">
    <property type="entry name" value="SecD_1st"/>
    <property type="match status" value="1"/>
</dbReference>
<dbReference type="GO" id="GO:0043952">
    <property type="term" value="P:protein transport by the Sec complex"/>
    <property type="evidence" value="ECO:0007669"/>
    <property type="project" value="UniProtKB-UniRule"/>
</dbReference>
<dbReference type="InterPro" id="IPR048634">
    <property type="entry name" value="SecD_SecF_C"/>
</dbReference>
<dbReference type="NCBIfam" id="TIGR01129">
    <property type="entry name" value="secD"/>
    <property type="match status" value="1"/>
</dbReference>
<dbReference type="Pfam" id="PF07549">
    <property type="entry name" value="Sec_GG"/>
    <property type="match status" value="1"/>
</dbReference>
<dbReference type="InterPro" id="IPR005791">
    <property type="entry name" value="SecD"/>
</dbReference>
<dbReference type="HAMAP" id="MF_01463_B">
    <property type="entry name" value="SecD_B"/>
    <property type="match status" value="1"/>
</dbReference>
<dbReference type="InterPro" id="IPR022813">
    <property type="entry name" value="SecD/SecF_arch_bac"/>
</dbReference>
<reference evidence="14 15" key="1">
    <citation type="submission" date="2017-06" db="EMBL/GenBank/DDBJ databases">
        <authorList>
            <person name="Kim H.J."/>
            <person name="Triplett B.A."/>
        </authorList>
    </citation>
    <scope>NUCLEOTIDE SEQUENCE [LARGE SCALE GENOMIC DNA]</scope>
    <source>
        <strain evidence="14 15">DSM 13116</strain>
    </source>
</reference>
<dbReference type="AlphaFoldDB" id="A0A239CZ92"/>
<keyword evidence="15" id="KW-1185">Reference proteome</keyword>
<organism evidence="14 15">
    <name type="scientific">Humidesulfovibrio mexicanus</name>
    <dbReference type="NCBI Taxonomy" id="147047"/>
    <lineage>
        <taxon>Bacteria</taxon>
        <taxon>Pseudomonadati</taxon>
        <taxon>Thermodesulfobacteriota</taxon>
        <taxon>Desulfovibrionia</taxon>
        <taxon>Desulfovibrionales</taxon>
        <taxon>Desulfovibrionaceae</taxon>
        <taxon>Humidesulfovibrio</taxon>
    </lineage>
</organism>
<dbReference type="GO" id="GO:0005886">
    <property type="term" value="C:plasma membrane"/>
    <property type="evidence" value="ECO:0007669"/>
    <property type="project" value="UniProtKB-SubCell"/>
</dbReference>
<keyword evidence="2 10" id="KW-0813">Transport</keyword>
<evidence type="ECO:0000313" key="14">
    <source>
        <dbReference type="EMBL" id="SNS25545.1"/>
    </source>
</evidence>
<dbReference type="InterPro" id="IPR048631">
    <property type="entry name" value="SecD_1st"/>
</dbReference>
<comment type="subunit">
    <text evidence="10">Forms a complex with SecF. Part of the essential Sec protein translocation apparatus which comprises SecA, SecYEG and auxiliary proteins SecDF. Other proteins may also be involved.</text>
</comment>
<feature type="domain" description="SecDF P1 head subdomain" evidence="13">
    <location>
        <begin position="244"/>
        <end position="349"/>
    </location>
</feature>
<feature type="domain" description="Protein translocase subunit SecDF P1" evidence="12">
    <location>
        <begin position="155"/>
        <end position="214"/>
    </location>
</feature>
<dbReference type="InterPro" id="IPR054384">
    <property type="entry name" value="SecDF_P1_head"/>
</dbReference>
<dbReference type="Pfam" id="PF02355">
    <property type="entry name" value="SecD_SecF_C"/>
    <property type="match status" value="1"/>
</dbReference>
<keyword evidence="9 10" id="KW-0472">Membrane</keyword>
<comment type="function">
    <text evidence="10">Part of the Sec protein translocase complex. Interacts with the SecYEG preprotein conducting channel. SecDF uses the proton motive force (PMF) to complete protein translocation after the ATP-dependent function of SecA.</text>
</comment>
<feature type="transmembrane region" description="Helical" evidence="10">
    <location>
        <begin position="395"/>
        <end position="417"/>
    </location>
</feature>
<protein>
    <recommendedName>
        <fullName evidence="10">Protein translocase subunit SecD</fullName>
    </recommendedName>
</protein>
<feature type="transmembrane region" description="Helical" evidence="10">
    <location>
        <begin position="370"/>
        <end position="390"/>
    </location>
</feature>
<dbReference type="Gene3D" id="3.30.1360.200">
    <property type="match status" value="1"/>
</dbReference>
<feature type="domain" description="Protein export membrane protein SecD/SecF C-terminal" evidence="11">
    <location>
        <begin position="353"/>
        <end position="517"/>
    </location>
</feature>
<evidence type="ECO:0000256" key="10">
    <source>
        <dbReference type="HAMAP-Rule" id="MF_01463"/>
    </source>
</evidence>
<evidence type="ECO:0000256" key="9">
    <source>
        <dbReference type="ARBA" id="ARBA00023136"/>
    </source>
</evidence>
<dbReference type="EMBL" id="FZOC01000010">
    <property type="protein sequence ID" value="SNS25545.1"/>
    <property type="molecule type" value="Genomic_DNA"/>
</dbReference>
<dbReference type="RefSeq" id="WP_089275544.1">
    <property type="nucleotide sequence ID" value="NZ_FZOC01000010.1"/>
</dbReference>
<keyword evidence="8 10" id="KW-0811">Translocation</keyword>
<dbReference type="PANTHER" id="PTHR30081:SF1">
    <property type="entry name" value="PROTEIN TRANSLOCASE SUBUNIT SECD"/>
    <property type="match status" value="1"/>
</dbReference>
<feature type="transmembrane region" description="Helical" evidence="10">
    <location>
        <begin position="423"/>
        <end position="445"/>
    </location>
</feature>
<comment type="similarity">
    <text evidence="10">Belongs to the SecD/SecF family. SecD subfamily.</text>
</comment>
<dbReference type="GO" id="GO:0065002">
    <property type="term" value="P:intracellular protein transmembrane transport"/>
    <property type="evidence" value="ECO:0007669"/>
    <property type="project" value="UniProtKB-UniRule"/>
</dbReference>
<keyword evidence="7 10" id="KW-1133">Transmembrane helix</keyword>
<keyword evidence="3 10" id="KW-1003">Cell membrane</keyword>
<keyword evidence="4" id="KW-0997">Cell inner membrane</keyword>
<evidence type="ECO:0000256" key="7">
    <source>
        <dbReference type="ARBA" id="ARBA00022989"/>
    </source>
</evidence>
<evidence type="ECO:0000259" key="12">
    <source>
        <dbReference type="Pfam" id="PF21760"/>
    </source>
</evidence>
<evidence type="ECO:0000313" key="15">
    <source>
        <dbReference type="Proteomes" id="UP000198324"/>
    </source>
</evidence>
<comment type="subcellular location">
    <subcellularLocation>
        <location evidence="1 10">Cell membrane</location>
        <topology evidence="1 10">Multi-pass membrane protein</topology>
    </subcellularLocation>
</comment>
<evidence type="ECO:0000259" key="13">
    <source>
        <dbReference type="Pfam" id="PF22599"/>
    </source>
</evidence>
<dbReference type="GO" id="GO:0015450">
    <property type="term" value="F:protein-transporting ATPase activity"/>
    <property type="evidence" value="ECO:0007669"/>
    <property type="project" value="InterPro"/>
</dbReference>
<evidence type="ECO:0000256" key="3">
    <source>
        <dbReference type="ARBA" id="ARBA00022475"/>
    </source>
</evidence>
<evidence type="ECO:0000256" key="4">
    <source>
        <dbReference type="ARBA" id="ARBA00022519"/>
    </source>
</evidence>
<name>A0A239CZ92_9BACT</name>
<keyword evidence="6 10" id="KW-0653">Protein transport</keyword>
<sequence length="533" mass="57540">MYRNLRWRFLVTLAVMLVAVILVLPSVPGVTGTTLGKFLPDTAINLGLDLKGGIHLTLGVDVDKAMDNNMSSIGQDIKSTAREENLAVLKPNLLPGLRLECVLVGADKQTAFEKILSDQFGALKIDAKESLPEDRVRYVLSMTSEHKKYLSKLTLDQAVKTIRNRIDQFGVAEPDIRRQEGNRIQVQLPGMSDPERAIAVIGKTAHLEFKVVDDTVDPVSASQGLLGPGRELSVIKSRSGKSEVETPIVLKKDAVMTGEYITDARATIEQNNNQFSVSMTFNARGAKIFERVTEENIKKRLAIVLDGKCYSAPVIQDKIAGGKAQITGNFTQEEARDLAIVLRAGALPAPVTVLEQRTVGPTLGQESIDAGIMATAGAALAIVLFMTFYYRVAGLFANVVLVLNIILTLAGLAAFGATLTLPGIAGIILTIVTAVDANVLIYERIREELALGLKPADAVHKGYDRATLAILDANTTNALVAVILYQFGTGPIRGFAVTLVLGIIMSMFTAIFVSRILFDLYLSRRPADAVVSI</sequence>
<accession>A0A239CZ92</accession>
<dbReference type="GO" id="GO:0006605">
    <property type="term" value="P:protein targeting"/>
    <property type="evidence" value="ECO:0007669"/>
    <property type="project" value="UniProtKB-UniRule"/>
</dbReference>
<dbReference type="FunFam" id="1.20.1640.10:FF:000004">
    <property type="entry name" value="Protein translocase subunit SecD"/>
    <property type="match status" value="1"/>
</dbReference>
<dbReference type="NCBIfam" id="TIGR00916">
    <property type="entry name" value="2A0604s01"/>
    <property type="match status" value="1"/>
</dbReference>
<evidence type="ECO:0000259" key="11">
    <source>
        <dbReference type="Pfam" id="PF02355"/>
    </source>
</evidence>
<dbReference type="SUPFAM" id="SSF82866">
    <property type="entry name" value="Multidrug efflux transporter AcrB transmembrane domain"/>
    <property type="match status" value="1"/>
</dbReference>
<evidence type="ECO:0000256" key="1">
    <source>
        <dbReference type="ARBA" id="ARBA00004651"/>
    </source>
</evidence>
<feature type="transmembrane region" description="Helical" evidence="10">
    <location>
        <begin position="494"/>
        <end position="518"/>
    </location>
</feature>
<evidence type="ECO:0000256" key="6">
    <source>
        <dbReference type="ARBA" id="ARBA00022927"/>
    </source>
</evidence>
<feature type="transmembrane region" description="Helical" evidence="10">
    <location>
        <begin position="466"/>
        <end position="488"/>
    </location>
</feature>
<comment type="caution">
    <text evidence="10">Lacks conserved residue(s) required for the propagation of feature annotation.</text>
</comment>
<evidence type="ECO:0000256" key="5">
    <source>
        <dbReference type="ARBA" id="ARBA00022692"/>
    </source>
</evidence>
<dbReference type="Proteomes" id="UP000198324">
    <property type="component" value="Unassembled WGS sequence"/>
</dbReference>
<keyword evidence="5 10" id="KW-0812">Transmembrane</keyword>
<dbReference type="OrthoDB" id="9805019at2"/>
<evidence type="ECO:0000256" key="8">
    <source>
        <dbReference type="ARBA" id="ARBA00023010"/>
    </source>
</evidence>
<proteinExistence type="inferred from homology"/>